<evidence type="ECO:0000313" key="3">
    <source>
        <dbReference type="Proteomes" id="UP001607302"/>
    </source>
</evidence>
<sequence>MTENSSSESNEKIPAEEEVKEEVEEVENEEAAEGCDAEESGEEDNKDGINKRTKRNIIQAPSFTKKDDKTGYRLDANGKWRSTNEPLTTESSNETKPQESIFQIITVPGKRCPSGQRQDSNGVCRTVVPL</sequence>
<dbReference type="AlphaFoldDB" id="A0ABD1ZZV0"/>
<keyword evidence="3" id="KW-1185">Reference proteome</keyword>
<name>A0ABD1ZZV0_VESSQ</name>
<proteinExistence type="predicted"/>
<gene>
    <name evidence="2" type="ORF">V1478_016467</name>
</gene>
<accession>A0ABD1ZZV0</accession>
<feature type="compositionally biased region" description="Acidic residues" evidence="1">
    <location>
        <begin position="18"/>
        <end position="45"/>
    </location>
</feature>
<comment type="caution">
    <text evidence="2">The sequence shown here is derived from an EMBL/GenBank/DDBJ whole genome shotgun (WGS) entry which is preliminary data.</text>
</comment>
<organism evidence="2 3">
    <name type="scientific">Vespula squamosa</name>
    <name type="common">Southern yellow jacket</name>
    <name type="synonym">Wasp</name>
    <dbReference type="NCBI Taxonomy" id="30214"/>
    <lineage>
        <taxon>Eukaryota</taxon>
        <taxon>Metazoa</taxon>
        <taxon>Ecdysozoa</taxon>
        <taxon>Arthropoda</taxon>
        <taxon>Hexapoda</taxon>
        <taxon>Insecta</taxon>
        <taxon>Pterygota</taxon>
        <taxon>Neoptera</taxon>
        <taxon>Endopterygota</taxon>
        <taxon>Hymenoptera</taxon>
        <taxon>Apocrita</taxon>
        <taxon>Aculeata</taxon>
        <taxon>Vespoidea</taxon>
        <taxon>Vespidae</taxon>
        <taxon>Vespinae</taxon>
        <taxon>Vespula</taxon>
    </lineage>
</organism>
<feature type="region of interest" description="Disordered" evidence="1">
    <location>
        <begin position="1"/>
        <end position="130"/>
    </location>
</feature>
<feature type="compositionally biased region" description="Basic and acidic residues" evidence="1">
    <location>
        <begin position="64"/>
        <end position="78"/>
    </location>
</feature>
<dbReference type="EMBL" id="JAUDFV010000157">
    <property type="protein sequence ID" value="KAL2713910.1"/>
    <property type="molecule type" value="Genomic_DNA"/>
</dbReference>
<dbReference type="Proteomes" id="UP001607302">
    <property type="component" value="Unassembled WGS sequence"/>
</dbReference>
<evidence type="ECO:0000313" key="2">
    <source>
        <dbReference type="EMBL" id="KAL2713910.1"/>
    </source>
</evidence>
<evidence type="ECO:0000256" key="1">
    <source>
        <dbReference type="SAM" id="MobiDB-lite"/>
    </source>
</evidence>
<protein>
    <submittedName>
        <fullName evidence="2">Uncharacterized protein</fullName>
    </submittedName>
</protein>
<feature type="compositionally biased region" description="Polar residues" evidence="1">
    <location>
        <begin position="80"/>
        <end position="103"/>
    </location>
</feature>
<reference evidence="2 3" key="1">
    <citation type="journal article" date="2024" name="Ann. Entomol. Soc. Am.">
        <title>Genomic analyses of the southern and eastern yellowjacket wasps (Hymenoptera: Vespidae) reveal evolutionary signatures of social life.</title>
        <authorList>
            <person name="Catto M.A."/>
            <person name="Caine P.B."/>
            <person name="Orr S.E."/>
            <person name="Hunt B.G."/>
            <person name="Goodisman M.A.D."/>
        </authorList>
    </citation>
    <scope>NUCLEOTIDE SEQUENCE [LARGE SCALE GENOMIC DNA]</scope>
    <source>
        <strain evidence="2">233</strain>
        <tissue evidence="2">Head and thorax</tissue>
    </source>
</reference>